<feature type="transmembrane region" description="Helical" evidence="2">
    <location>
        <begin position="1345"/>
        <end position="1367"/>
    </location>
</feature>
<dbReference type="Proteomes" id="UP000549343">
    <property type="component" value="Unassembled WGS sequence"/>
</dbReference>
<dbReference type="InterPro" id="IPR008979">
    <property type="entry name" value="Galactose-bd-like_sf"/>
</dbReference>
<dbReference type="SUPFAM" id="SSF49785">
    <property type="entry name" value="Galactose-binding domain-like"/>
    <property type="match status" value="2"/>
</dbReference>
<gene>
    <name evidence="6" type="ORF">F4557_001506</name>
    <name evidence="5" type="ORF">GCM10009546_39730</name>
</gene>
<dbReference type="Proteomes" id="UP001501427">
    <property type="component" value="Unassembled WGS sequence"/>
</dbReference>
<comment type="caution">
    <text evidence="6">The sequence shown here is derived from an EMBL/GenBank/DDBJ whole genome shotgun (WGS) entry which is preliminary data.</text>
</comment>
<feature type="transmembrane region" description="Helical" evidence="2">
    <location>
        <begin position="323"/>
        <end position="341"/>
    </location>
</feature>
<feature type="compositionally biased region" description="Gly residues" evidence="1">
    <location>
        <begin position="1423"/>
        <end position="1434"/>
    </location>
</feature>
<reference evidence="5" key="1">
    <citation type="journal article" date="2014" name="Int. J. Syst. Evol. Microbiol.">
        <title>Complete genome of a new Firmicutes species belonging to the dominant human colonic microbiota ('Ruminococcus bicirculans') reveals two chromosomes and a selective capacity to utilize plant glucans.</title>
        <authorList>
            <consortium name="NISC Comparative Sequencing Program"/>
            <person name="Wegmann U."/>
            <person name="Louis P."/>
            <person name="Goesmann A."/>
            <person name="Henrissat B."/>
            <person name="Duncan S.H."/>
            <person name="Flint H.J."/>
        </authorList>
    </citation>
    <scope>NUCLEOTIDE SEQUENCE</scope>
    <source>
        <strain evidence="5">JCM 10667</strain>
    </source>
</reference>
<organism evidence="6 7">
    <name type="scientific">Actinomadura livida</name>
    <dbReference type="NCBI Taxonomy" id="79909"/>
    <lineage>
        <taxon>Bacteria</taxon>
        <taxon>Bacillati</taxon>
        <taxon>Actinomycetota</taxon>
        <taxon>Actinomycetes</taxon>
        <taxon>Streptosporangiales</taxon>
        <taxon>Thermomonosporaceae</taxon>
        <taxon>Actinomadura</taxon>
    </lineage>
</organism>
<keyword evidence="2" id="KW-0812">Transmembrane</keyword>
<keyword evidence="6" id="KW-0328">Glycosyltransferase</keyword>
<keyword evidence="6" id="KW-0808">Transferase</keyword>
<dbReference type="Pfam" id="PF11847">
    <property type="entry name" value="GT-C_AftD"/>
    <property type="match status" value="1"/>
</dbReference>
<feature type="transmembrane region" description="Helical" evidence="2">
    <location>
        <begin position="1316"/>
        <end position="1333"/>
    </location>
</feature>
<keyword evidence="8" id="KW-1185">Reference proteome</keyword>
<dbReference type="EMBL" id="BAAAHD010000033">
    <property type="protein sequence ID" value="GAA0573079.1"/>
    <property type="molecule type" value="Genomic_DNA"/>
</dbReference>
<name>A0A7W7IAE6_9ACTN</name>
<feature type="transmembrane region" description="Helical" evidence="2">
    <location>
        <begin position="208"/>
        <end position="234"/>
    </location>
</feature>
<dbReference type="EC" id="2.4.2.-" evidence="6"/>
<feature type="transmembrane region" description="Helical" evidence="2">
    <location>
        <begin position="246"/>
        <end position="266"/>
    </location>
</feature>
<sequence length="1477" mass="154569">MAVGEANPPRAGTPRQPVPGGGPPDGADIGERLRERLRVLACCLTLVAIAFSTRPGEILADTKIDMAVNPLGFLGRALHLWDPEQFGQLQNQAVGYLFPMGPFFALGDVAGMPAWITQRLWTSLLLCLAFVGTYRLAGRLGLGGSGAASSVPRMFAAMAYALAPSGLATLGQISSEYMPVAMLPWIVLPLAGAASGESGRLRAAARSGLAIACCGGINATATVAVLVVPFLYIVTRPRGSFRPRLLAWWSAATAAATAWWLVPLLLTGTYGFSWLTYTERAETTTGPTGLINVLRGAERWVNYLIIDGQVGWPVGYALSVSPVPIICTGVVAALGLAGLLGRLLPERTFLLVTLLAGLAILSAGHLSDVPGPLAGQLRDLLDGPLGPLRNLHKFDAVVRLPLALGLAHLLVVATGRAREGRVRSLGTGSPLGGGAWKTLVSLPVLAAVAIGGIGLTAVSRGLSGPGEFQDVPRYWRDAASWINARAGQQGVLAVPGAPFGEYLWGRPMDDIVQPLLTARWGVRQLVPAGSPGYTRALDAIDLQVRSGQGSPGLSEFLGRMGIRYVLVRNDLRRETLRGAWPSRVNQALEGSPGLRRVAAFGQPVGWDNGDAVSALDQPRPALEVFEVEGAEAVANLAAASDPVRVYGGPESLLAMADDGALPAEPVLLNGDAPDLHGSPVVTDSPRLIRRNFGELHQTSPTLSARHRRQATDVLDEGWKRYATHVGYGGGVRDITASSSAADEDTFAQAQKPDAYPYAAFDGNQFTAWETGGWDGPVGQWLRVDFDAPRDVGSLTAAFVQNPALGPPVGRVRVETEAGAVEQDVQRTALAQPLRAPDGPTRWLRLRIAGLTSKAAVPDFARAAVSEVAIGGVQPTRTFTMPAPSGVDGPATYVMNRRPGARDECMEGEQRWVCSEDLGAEDEEGAAFDRTFTSATSGKAPITGTAVLTDLELIGRYTSVDGQPAVTASSAISGHPAAQARSGFDGDPATTWIAAEDESTPVFSVRWQRRTRVSAITLRRPPSVSGPIRVQVEGGRGEVREGLADAAGRLSFAPMTTDRLKITFFRGGQIQPVQLTDLVIAGVDPLPDVRTYPIKLRCGYGPKLQAGGAGAQATIQTEATGTRGDLLAGRPLKFSACKQANLKEGANRLSGVPLDSYRIDTATVGAKPAQETEARPPQPVKILSWGAGTRRLEVDAAAPSFLTVNENFNEGWTATAGGTELRPVRLDGWKQGWLVPAGTAGVVELTYAPDQAQRVAVVTGLNLLILLLIVAVWPARRGSGDRRGPLPRPGRTPVAGTGWPPWAAIGLAAAIGGWVAGLPGLAVAVAVAAVCGWARTRRSAVVRAVASPWTIAIAMLAGTGCLAAGAWFDLIENPAAPSGPLGDVAPQLLGLVIAGRIAAELWRPRPPGGDSRGPIALSWTAPGQGPGGDGPGGSAAGPDAPAGSSSRSPLRWSPRSTGANPLPRPPGTPGPSPRTNRR</sequence>
<dbReference type="InterPro" id="IPR056997">
    <property type="entry name" value="CBM_AftD"/>
</dbReference>
<keyword evidence="2" id="KW-1133">Transmembrane helix</keyword>
<feature type="transmembrane region" description="Helical" evidence="2">
    <location>
        <begin position="150"/>
        <end position="170"/>
    </location>
</feature>
<dbReference type="Pfam" id="PF24607">
    <property type="entry name" value="CBM_AftD"/>
    <property type="match status" value="1"/>
</dbReference>
<feature type="transmembrane region" description="Helical" evidence="2">
    <location>
        <begin position="396"/>
        <end position="417"/>
    </location>
</feature>
<evidence type="ECO:0000313" key="7">
    <source>
        <dbReference type="Proteomes" id="UP000549343"/>
    </source>
</evidence>
<evidence type="ECO:0000313" key="5">
    <source>
        <dbReference type="EMBL" id="GAA0573079.1"/>
    </source>
</evidence>
<dbReference type="GO" id="GO:0016757">
    <property type="term" value="F:glycosyltransferase activity"/>
    <property type="evidence" value="ECO:0007669"/>
    <property type="project" value="UniProtKB-KW"/>
</dbReference>
<feature type="transmembrane region" description="Helical" evidence="2">
    <location>
        <begin position="438"/>
        <end position="458"/>
    </location>
</feature>
<feature type="compositionally biased region" description="Pro residues" evidence="1">
    <location>
        <begin position="1461"/>
        <end position="1471"/>
    </location>
</feature>
<reference evidence="6 7" key="3">
    <citation type="submission" date="2020-08" db="EMBL/GenBank/DDBJ databases">
        <title>Sequencing the genomes of 1000 actinobacteria strains.</title>
        <authorList>
            <person name="Klenk H.-P."/>
        </authorList>
    </citation>
    <scope>NUCLEOTIDE SEQUENCE [LARGE SCALE GENOMIC DNA]</scope>
    <source>
        <strain evidence="6 7">DSM 44772</strain>
    </source>
</reference>
<feature type="region of interest" description="Disordered" evidence="1">
    <location>
        <begin position="1"/>
        <end position="28"/>
    </location>
</feature>
<feature type="domain" description="Alpha-(1-&gt;3)-arabinofuranosyltransferase N-terminal GT-C" evidence="3">
    <location>
        <begin position="46"/>
        <end position="710"/>
    </location>
</feature>
<keyword evidence="2" id="KW-0472">Membrane</keyword>
<reference evidence="8" key="2">
    <citation type="journal article" date="2019" name="Int. J. Syst. Evol. Microbiol.">
        <title>The Global Catalogue of Microorganisms (GCM) 10K type strain sequencing project: providing services to taxonomists for standard genome sequencing and annotation.</title>
        <authorList>
            <consortium name="The Broad Institute Genomics Platform"/>
            <consortium name="The Broad Institute Genome Sequencing Center for Infectious Disease"/>
            <person name="Wu L."/>
            <person name="Ma J."/>
        </authorList>
    </citation>
    <scope>NUCLEOTIDE SEQUENCE [LARGE SCALE GENOMIC DNA]</scope>
    <source>
        <strain evidence="8">JCM 10667</strain>
    </source>
</reference>
<dbReference type="Gene3D" id="2.60.120.260">
    <property type="entry name" value="Galactose-binding domain-like"/>
    <property type="match status" value="1"/>
</dbReference>
<dbReference type="InterPro" id="IPR021798">
    <property type="entry name" value="AftD_N"/>
</dbReference>
<evidence type="ECO:0000313" key="6">
    <source>
        <dbReference type="EMBL" id="MBB4773088.1"/>
    </source>
</evidence>
<evidence type="ECO:0000256" key="1">
    <source>
        <dbReference type="SAM" id="MobiDB-lite"/>
    </source>
</evidence>
<accession>A0A7W7IAE6</accession>
<dbReference type="EMBL" id="JACHMV010000001">
    <property type="protein sequence ID" value="MBB4773088.1"/>
    <property type="molecule type" value="Genomic_DNA"/>
</dbReference>
<protein>
    <submittedName>
        <fullName evidence="5">Alpha-(1-&gt;3)-arabinofuranosyltransferase</fullName>
    </submittedName>
    <submittedName>
        <fullName evidence="6">Arabinofuranan 3-O-arabinosyltransferase</fullName>
        <ecNumber evidence="6">2.4.2.-</ecNumber>
    </submittedName>
</protein>
<evidence type="ECO:0000259" key="3">
    <source>
        <dbReference type="Pfam" id="PF11847"/>
    </source>
</evidence>
<evidence type="ECO:0000256" key="2">
    <source>
        <dbReference type="SAM" id="Phobius"/>
    </source>
</evidence>
<reference evidence="5" key="4">
    <citation type="submission" date="2023-12" db="EMBL/GenBank/DDBJ databases">
        <authorList>
            <person name="Sun Q."/>
            <person name="Inoue M."/>
        </authorList>
    </citation>
    <scope>NUCLEOTIDE SEQUENCE</scope>
    <source>
        <strain evidence="5">JCM 10667</strain>
    </source>
</reference>
<feature type="domain" description="Arabinofuranosyltransferase D third carbohydrate binding module" evidence="4">
    <location>
        <begin position="969"/>
        <end position="1064"/>
    </location>
</feature>
<proteinExistence type="predicted"/>
<feature type="transmembrane region" description="Helical" evidence="2">
    <location>
        <begin position="120"/>
        <end position="138"/>
    </location>
</feature>
<feature type="compositionally biased region" description="Low complexity" evidence="1">
    <location>
        <begin position="1435"/>
        <end position="1455"/>
    </location>
</feature>
<feature type="region of interest" description="Disordered" evidence="1">
    <location>
        <begin position="1401"/>
        <end position="1477"/>
    </location>
</feature>
<evidence type="ECO:0000259" key="4">
    <source>
        <dbReference type="Pfam" id="PF24607"/>
    </source>
</evidence>
<feature type="transmembrane region" description="Helical" evidence="2">
    <location>
        <begin position="348"/>
        <end position="367"/>
    </location>
</feature>
<evidence type="ECO:0000313" key="8">
    <source>
        <dbReference type="Proteomes" id="UP001501427"/>
    </source>
</evidence>